<protein>
    <submittedName>
        <fullName evidence="1">Uncharacterized protein</fullName>
    </submittedName>
</protein>
<evidence type="ECO:0000313" key="1">
    <source>
        <dbReference type="EMBL" id="PON52382.1"/>
    </source>
</evidence>
<keyword evidence="2" id="KW-1185">Reference proteome</keyword>
<dbReference type="OrthoDB" id="10378611at2759"/>
<accession>A0A2P5BUB1</accession>
<proteinExistence type="predicted"/>
<name>A0A2P5BUB1_PARAD</name>
<gene>
    <name evidence="1" type="ORF">PanWU01x14_209760</name>
</gene>
<organism evidence="1 2">
    <name type="scientific">Parasponia andersonii</name>
    <name type="common">Sponia andersonii</name>
    <dbReference type="NCBI Taxonomy" id="3476"/>
    <lineage>
        <taxon>Eukaryota</taxon>
        <taxon>Viridiplantae</taxon>
        <taxon>Streptophyta</taxon>
        <taxon>Embryophyta</taxon>
        <taxon>Tracheophyta</taxon>
        <taxon>Spermatophyta</taxon>
        <taxon>Magnoliopsida</taxon>
        <taxon>eudicotyledons</taxon>
        <taxon>Gunneridae</taxon>
        <taxon>Pentapetalae</taxon>
        <taxon>rosids</taxon>
        <taxon>fabids</taxon>
        <taxon>Rosales</taxon>
        <taxon>Cannabaceae</taxon>
        <taxon>Parasponia</taxon>
    </lineage>
</organism>
<sequence>MGLSVLSSCLTDRQSTPAFLSSFSTEIHLVSSLTLLPFRVRSAIAGVTSEAKSK</sequence>
<dbReference type="Proteomes" id="UP000237105">
    <property type="component" value="Unassembled WGS sequence"/>
</dbReference>
<feature type="non-terminal residue" evidence="1">
    <location>
        <position position="54"/>
    </location>
</feature>
<reference evidence="2" key="1">
    <citation type="submission" date="2016-06" db="EMBL/GenBank/DDBJ databases">
        <title>Parallel loss of symbiosis genes in relatives of nitrogen-fixing non-legume Parasponia.</title>
        <authorList>
            <person name="Van Velzen R."/>
            <person name="Holmer R."/>
            <person name="Bu F."/>
            <person name="Rutten L."/>
            <person name="Van Zeijl A."/>
            <person name="Liu W."/>
            <person name="Santuari L."/>
            <person name="Cao Q."/>
            <person name="Sharma T."/>
            <person name="Shen D."/>
            <person name="Roswanjaya Y."/>
            <person name="Wardhani T."/>
            <person name="Kalhor M.S."/>
            <person name="Jansen J."/>
            <person name="Van den Hoogen J."/>
            <person name="Gungor B."/>
            <person name="Hartog M."/>
            <person name="Hontelez J."/>
            <person name="Verver J."/>
            <person name="Yang W.-C."/>
            <person name="Schijlen E."/>
            <person name="Repin R."/>
            <person name="Schilthuizen M."/>
            <person name="Schranz E."/>
            <person name="Heidstra R."/>
            <person name="Miyata K."/>
            <person name="Fedorova E."/>
            <person name="Kohlen W."/>
            <person name="Bisseling T."/>
            <person name="Smit S."/>
            <person name="Geurts R."/>
        </authorList>
    </citation>
    <scope>NUCLEOTIDE SEQUENCE [LARGE SCALE GENOMIC DNA]</scope>
    <source>
        <strain evidence="2">cv. WU1-14</strain>
    </source>
</reference>
<comment type="caution">
    <text evidence="1">The sequence shown here is derived from an EMBL/GenBank/DDBJ whole genome shotgun (WGS) entry which is preliminary data.</text>
</comment>
<dbReference type="AlphaFoldDB" id="A0A2P5BUB1"/>
<evidence type="ECO:0000313" key="2">
    <source>
        <dbReference type="Proteomes" id="UP000237105"/>
    </source>
</evidence>
<dbReference type="EMBL" id="JXTB01000220">
    <property type="protein sequence ID" value="PON52382.1"/>
    <property type="molecule type" value="Genomic_DNA"/>
</dbReference>